<dbReference type="Proteomes" id="UP000695022">
    <property type="component" value="Unplaced"/>
</dbReference>
<keyword evidence="12" id="KW-0810">Translation regulation</keyword>
<evidence type="ECO:0000256" key="8">
    <source>
        <dbReference type="ARBA" id="ARBA00022490"/>
    </source>
</evidence>
<feature type="compositionally biased region" description="Polar residues" evidence="18">
    <location>
        <begin position="345"/>
        <end position="356"/>
    </location>
</feature>
<evidence type="ECO:0000256" key="3">
    <source>
        <dbReference type="ARBA" id="ARBA00004324"/>
    </source>
</evidence>
<keyword evidence="10" id="KW-0747">Spliceosome</keyword>
<dbReference type="PANTHER" id="PTHR13434">
    <property type="entry name" value="PROTEIN CASC3"/>
    <property type="match status" value="1"/>
</dbReference>
<feature type="region of interest" description="Disordered" evidence="18">
    <location>
        <begin position="512"/>
        <end position="537"/>
    </location>
</feature>
<evidence type="ECO:0000256" key="7">
    <source>
        <dbReference type="ARBA" id="ARBA00022448"/>
    </source>
</evidence>
<dbReference type="SMART" id="SM01044">
    <property type="entry name" value="Btz"/>
    <property type="match status" value="1"/>
</dbReference>
<evidence type="ECO:0000256" key="2">
    <source>
        <dbReference type="ARBA" id="ARBA00004279"/>
    </source>
</evidence>
<evidence type="ECO:0000256" key="13">
    <source>
        <dbReference type="ARBA" id="ARBA00022884"/>
    </source>
</evidence>
<evidence type="ECO:0000256" key="11">
    <source>
        <dbReference type="ARBA" id="ARBA00022816"/>
    </source>
</evidence>
<evidence type="ECO:0000256" key="16">
    <source>
        <dbReference type="ARBA" id="ARBA00023242"/>
    </source>
</evidence>
<feature type="compositionally biased region" description="Polar residues" evidence="18">
    <location>
        <begin position="779"/>
        <end position="795"/>
    </location>
</feature>
<feature type="compositionally biased region" description="Basic residues" evidence="18">
    <location>
        <begin position="665"/>
        <end position="675"/>
    </location>
</feature>
<feature type="compositionally biased region" description="Basic and acidic residues" evidence="18">
    <location>
        <begin position="304"/>
        <end position="319"/>
    </location>
</feature>
<evidence type="ECO:0000256" key="6">
    <source>
        <dbReference type="ARBA" id="ARBA00019964"/>
    </source>
</evidence>
<accession>A0ABM1E906</accession>
<feature type="compositionally biased region" description="Basic and acidic residues" evidence="18">
    <location>
        <begin position="101"/>
        <end position="129"/>
    </location>
</feature>
<keyword evidence="16" id="KW-0539">Nucleus</keyword>
<dbReference type="InterPro" id="IPR028544">
    <property type="entry name" value="CASC3"/>
</dbReference>
<feature type="compositionally biased region" description="Pro residues" evidence="18">
    <location>
        <begin position="520"/>
        <end position="531"/>
    </location>
</feature>
<keyword evidence="7" id="KW-0813">Transport</keyword>
<reference evidence="21" key="1">
    <citation type="submission" date="2025-08" db="UniProtKB">
        <authorList>
            <consortium name="RefSeq"/>
        </authorList>
    </citation>
    <scope>IDENTIFICATION</scope>
</reference>
<sequence>MADRRRRRISGSDEEDNSSGSDDAVPKLKRASDCESEGGFDEKDTKKDVELSEYGSAEEDDKEDYKEKGESEELADYGDENLEKYLFPEPEEGEYDDVEEEKFIDKERESGDGQEEPAPKELDKDEDRQNPQYIPKKGFFYEHDTRMGDPKEELAKEEKLKKLKKLWGKEDEKWLHDAYKEDEQAPKSREELVALYGYDIRNPESDLKRRHRRKYTRGQAKYERDWKDVGAYRKELPLRRGRGGRGGPSYRGQDERDNSNEELNRGNDSTRGDYELSNRGRTQSSRGGRGGQRGFRGSSQGHTPSRDYRQGHQRSSDDRQDGEDVCGDGPLVKTESEGTAPAGTANKSQDMRQTIPKSHPSDDGQPMADKVSGPKAYSRVRSNAHKPREVTDENLATEIEKLDLRTKKEGTAESKRRDEEDSVQPTKQTSAQQKSPRTSQDSSQGDRSPRNNYDNKRAQVAPRFSRQEGARQEGRGAKRYSSQRQRNLPDSAQLPYQGAVLDVGAQFFEPAGFQGQVYPNEPPPPPPPPPGGTVRFQQPMMQYPTDIRVSSHAIRSQPPPPIPRSPHNRMVFPPPPPIPVSFTPTVVSTVAMSQAMQGPAPHYSTQGSGVSYTPAYPLPQAAMSPMQFPPPPPGPPPPCQGPPPPTEFSRGGVTYYAPEAQTSIIKKRSPGRRPKLAIPILPPPDKQEGAVDKKDDEEDMSGTPPSNAVVVEGDDDLQEMSADVDSGPGSVVDLSDRITPLSSTDAAVLPPEFVPRQQETEAASEDHPDESTQADETADSVTVDDQQQQEPSSEIMSPPVPGKQAPSNESDSANTSIAEEVRQKSSAVVDRPVGCEEPASPTEQTAVSGEIAVCASVHTADESRDTLDTSGDTAEASENAVCENASASASATDEMPVDSGEVVIASSDTVDTSNKVTSDATESVDEVVNEAVELSNEIEQGQS</sequence>
<feature type="compositionally biased region" description="Basic and acidic residues" evidence="18">
    <location>
        <begin position="685"/>
        <end position="694"/>
    </location>
</feature>
<evidence type="ECO:0000256" key="9">
    <source>
        <dbReference type="ARBA" id="ARBA00022664"/>
    </source>
</evidence>
<evidence type="ECO:0000256" key="4">
    <source>
        <dbReference type="ARBA" id="ARBA00004556"/>
    </source>
</evidence>
<keyword evidence="11" id="KW-0509">mRNA transport</keyword>
<dbReference type="InterPro" id="IPR018545">
    <property type="entry name" value="Btz_dom"/>
</dbReference>
<feature type="compositionally biased region" description="Acidic residues" evidence="18">
    <location>
        <begin position="89"/>
        <end position="100"/>
    </location>
</feature>
<dbReference type="RefSeq" id="XP_014668677.1">
    <property type="nucleotide sequence ID" value="XM_014813191.1"/>
</dbReference>
<evidence type="ECO:0000256" key="10">
    <source>
        <dbReference type="ARBA" id="ARBA00022728"/>
    </source>
</evidence>
<feature type="region of interest" description="Disordered" evidence="18">
    <location>
        <begin position="595"/>
        <end position="847"/>
    </location>
</feature>
<organism evidence="20 21">
    <name type="scientific">Priapulus caudatus</name>
    <name type="common">Priapulid worm</name>
    <dbReference type="NCBI Taxonomy" id="37621"/>
    <lineage>
        <taxon>Eukaryota</taxon>
        <taxon>Metazoa</taxon>
        <taxon>Ecdysozoa</taxon>
        <taxon>Scalidophora</taxon>
        <taxon>Priapulida</taxon>
        <taxon>Priapulimorpha</taxon>
        <taxon>Priapulimorphida</taxon>
        <taxon>Priapulidae</taxon>
        <taxon>Priapulus</taxon>
    </lineage>
</organism>
<evidence type="ECO:0000256" key="17">
    <source>
        <dbReference type="ARBA" id="ARBA00023273"/>
    </source>
</evidence>
<name>A0ABM1E906_PRICU</name>
<feature type="compositionally biased region" description="Basic and acidic residues" evidence="18">
    <location>
        <begin position="40"/>
        <end position="50"/>
    </location>
</feature>
<evidence type="ECO:0000256" key="1">
    <source>
        <dbReference type="ARBA" id="ARBA00004210"/>
    </source>
</evidence>
<gene>
    <name evidence="21" type="primary">LOC106809950</name>
</gene>
<keyword evidence="15" id="KW-0508">mRNA splicing</keyword>
<protein>
    <recommendedName>
        <fullName evidence="6">Protein CASC3</fullName>
    </recommendedName>
</protein>
<feature type="compositionally biased region" description="Polar residues" evidence="18">
    <location>
        <begin position="480"/>
        <end position="490"/>
    </location>
</feature>
<evidence type="ECO:0000256" key="14">
    <source>
        <dbReference type="ARBA" id="ARBA00023161"/>
    </source>
</evidence>
<feature type="compositionally biased region" description="Polar residues" evidence="18">
    <location>
        <begin position="423"/>
        <end position="446"/>
    </location>
</feature>
<evidence type="ECO:0000313" key="20">
    <source>
        <dbReference type="Proteomes" id="UP000695022"/>
    </source>
</evidence>
<feature type="compositionally biased region" description="Basic and acidic residues" evidence="18">
    <location>
        <begin position="220"/>
        <end position="238"/>
    </location>
</feature>
<evidence type="ECO:0000256" key="18">
    <source>
        <dbReference type="SAM" id="MobiDB-lite"/>
    </source>
</evidence>
<evidence type="ECO:0000256" key="5">
    <source>
        <dbReference type="ARBA" id="ARBA00009548"/>
    </source>
</evidence>
<feature type="region of interest" description="Disordered" evidence="18">
    <location>
        <begin position="551"/>
        <end position="576"/>
    </location>
</feature>
<feature type="compositionally biased region" description="Basic and acidic residues" evidence="18">
    <location>
        <begin position="24"/>
        <end position="33"/>
    </location>
</feature>
<keyword evidence="13" id="KW-0694">RNA-binding</keyword>
<comment type="subcellular location">
    <subcellularLocation>
        <location evidence="2">Cell projection</location>
        <location evidence="2">Dendrite</location>
    </subcellularLocation>
    <subcellularLocation>
        <location evidence="1">Cytoplasm</location>
        <location evidence="1">Stress granule</location>
    </subcellularLocation>
    <subcellularLocation>
        <location evidence="4">Cytoplasm</location>
        <location evidence="4">Perinuclear region</location>
    </subcellularLocation>
    <subcellularLocation>
        <location evidence="3">Nucleus speckle</location>
    </subcellularLocation>
</comment>
<evidence type="ECO:0000256" key="15">
    <source>
        <dbReference type="ARBA" id="ARBA00023187"/>
    </source>
</evidence>
<comment type="similarity">
    <text evidence="5">Belongs to the CASC3 family.</text>
</comment>
<proteinExistence type="inferred from homology"/>
<dbReference type="Pfam" id="PF09405">
    <property type="entry name" value="Btz"/>
    <property type="match status" value="1"/>
</dbReference>
<feature type="compositionally biased region" description="Basic and acidic residues" evidence="18">
    <location>
        <begin position="465"/>
        <end position="476"/>
    </location>
</feature>
<feature type="compositionally biased region" description="Basic and acidic residues" evidence="18">
    <location>
        <begin position="447"/>
        <end position="457"/>
    </location>
</feature>
<dbReference type="GeneID" id="106809950"/>
<feature type="region of interest" description="Disordered" evidence="18">
    <location>
        <begin position="1"/>
        <end position="153"/>
    </location>
</feature>
<dbReference type="PANTHER" id="PTHR13434:SF0">
    <property type="entry name" value="PROTEIN CASC3"/>
    <property type="match status" value="1"/>
</dbReference>
<feature type="compositionally biased region" description="Polar residues" evidence="18">
    <location>
        <begin position="805"/>
        <end position="817"/>
    </location>
</feature>
<evidence type="ECO:0000256" key="12">
    <source>
        <dbReference type="ARBA" id="ARBA00022845"/>
    </source>
</evidence>
<evidence type="ECO:0000313" key="21">
    <source>
        <dbReference type="RefSeq" id="XP_014668677.1"/>
    </source>
</evidence>
<feature type="compositionally biased region" description="Pro residues" evidence="18">
    <location>
        <begin position="627"/>
        <end position="646"/>
    </location>
</feature>
<feature type="compositionally biased region" description="Basic and acidic residues" evidence="18">
    <location>
        <begin position="398"/>
        <end position="419"/>
    </location>
</feature>
<keyword evidence="14" id="KW-0866">Nonsense-mediated mRNA decay</keyword>
<keyword evidence="9" id="KW-0507">mRNA processing</keyword>
<keyword evidence="17" id="KW-0966">Cell projection</keyword>
<feature type="compositionally biased region" description="Basic and acidic residues" evidence="18">
    <location>
        <begin position="252"/>
        <end position="278"/>
    </location>
</feature>
<feature type="region of interest" description="Disordered" evidence="18">
    <location>
        <begin position="860"/>
        <end position="897"/>
    </location>
</feature>
<feature type="domain" description="Btz" evidence="19">
    <location>
        <begin position="105"/>
        <end position="205"/>
    </location>
</feature>
<keyword evidence="8" id="KW-0963">Cytoplasm</keyword>
<feature type="region of interest" description="Disordered" evidence="18">
    <location>
        <begin position="201"/>
        <end position="493"/>
    </location>
</feature>
<feature type="compositionally biased region" description="Basic and acidic residues" evidence="18">
    <location>
        <begin position="139"/>
        <end position="153"/>
    </location>
</feature>
<evidence type="ECO:0000259" key="19">
    <source>
        <dbReference type="SMART" id="SM01044"/>
    </source>
</evidence>
<keyword evidence="20" id="KW-1185">Reference proteome</keyword>